<evidence type="ECO:0000256" key="7">
    <source>
        <dbReference type="SAM" id="Phobius"/>
    </source>
</evidence>
<comment type="caution">
    <text evidence="9">The sequence shown here is derived from an EMBL/GenBank/DDBJ whole genome shotgun (WGS) entry which is preliminary data.</text>
</comment>
<feature type="transmembrane region" description="Helical" evidence="7">
    <location>
        <begin position="180"/>
        <end position="203"/>
    </location>
</feature>
<dbReference type="GO" id="GO:0022857">
    <property type="term" value="F:transmembrane transporter activity"/>
    <property type="evidence" value="ECO:0007669"/>
    <property type="project" value="TreeGrafter"/>
</dbReference>
<evidence type="ECO:0000256" key="2">
    <source>
        <dbReference type="ARBA" id="ARBA00022475"/>
    </source>
</evidence>
<feature type="transmembrane region" description="Helical" evidence="7">
    <location>
        <begin position="116"/>
        <end position="140"/>
    </location>
</feature>
<name>X1GNT8_9ZZZZ</name>
<accession>X1GNT8</accession>
<dbReference type="EMBL" id="BARU01013254">
    <property type="protein sequence ID" value="GAH34678.1"/>
    <property type="molecule type" value="Genomic_DNA"/>
</dbReference>
<proteinExistence type="predicted"/>
<protein>
    <recommendedName>
        <fullName evidence="8">TRAP C4-dicarboxylate transport system permease DctM subunit domain-containing protein</fullName>
    </recommendedName>
</protein>
<keyword evidence="2" id="KW-1003">Cell membrane</keyword>
<evidence type="ECO:0000256" key="3">
    <source>
        <dbReference type="ARBA" id="ARBA00022519"/>
    </source>
</evidence>
<dbReference type="Pfam" id="PF06808">
    <property type="entry name" value="DctM"/>
    <property type="match status" value="1"/>
</dbReference>
<keyword evidence="4 7" id="KW-0812">Transmembrane</keyword>
<evidence type="ECO:0000256" key="6">
    <source>
        <dbReference type="ARBA" id="ARBA00023136"/>
    </source>
</evidence>
<gene>
    <name evidence="9" type="ORF">S03H2_24041</name>
</gene>
<feature type="domain" description="TRAP C4-dicarboxylate transport system permease DctM subunit" evidence="8">
    <location>
        <begin position="3"/>
        <end position="198"/>
    </location>
</feature>
<feature type="transmembrane region" description="Helical" evidence="7">
    <location>
        <begin position="87"/>
        <end position="109"/>
    </location>
</feature>
<feature type="non-terminal residue" evidence="9">
    <location>
        <position position="1"/>
    </location>
</feature>
<keyword evidence="6 7" id="KW-0472">Membrane</keyword>
<reference evidence="9" key="1">
    <citation type="journal article" date="2014" name="Front. Microbiol.">
        <title>High frequency of phylogenetically diverse reductive dehalogenase-homologous genes in deep subseafloor sedimentary metagenomes.</title>
        <authorList>
            <person name="Kawai M."/>
            <person name="Futagami T."/>
            <person name="Toyoda A."/>
            <person name="Takaki Y."/>
            <person name="Nishi S."/>
            <person name="Hori S."/>
            <person name="Arai W."/>
            <person name="Tsubouchi T."/>
            <person name="Morono Y."/>
            <person name="Uchiyama I."/>
            <person name="Ito T."/>
            <person name="Fujiyama A."/>
            <person name="Inagaki F."/>
            <person name="Takami H."/>
        </authorList>
    </citation>
    <scope>NUCLEOTIDE SEQUENCE</scope>
    <source>
        <strain evidence="9">Expedition CK06-06</strain>
    </source>
</reference>
<feature type="transmembrane region" description="Helical" evidence="7">
    <location>
        <begin position="23"/>
        <end position="42"/>
    </location>
</feature>
<organism evidence="9">
    <name type="scientific">marine sediment metagenome</name>
    <dbReference type="NCBI Taxonomy" id="412755"/>
    <lineage>
        <taxon>unclassified sequences</taxon>
        <taxon>metagenomes</taxon>
        <taxon>ecological metagenomes</taxon>
    </lineage>
</organism>
<evidence type="ECO:0000256" key="4">
    <source>
        <dbReference type="ARBA" id="ARBA00022692"/>
    </source>
</evidence>
<dbReference type="InterPro" id="IPR004681">
    <property type="entry name" value="TRAP_DctM"/>
</dbReference>
<comment type="subcellular location">
    <subcellularLocation>
        <location evidence="1">Cell inner membrane</location>
        <topology evidence="1">Multi-pass membrane protein</topology>
    </subcellularLocation>
</comment>
<keyword evidence="5 7" id="KW-1133">Transmembrane helix</keyword>
<dbReference type="GO" id="GO:0005886">
    <property type="term" value="C:plasma membrane"/>
    <property type="evidence" value="ECO:0007669"/>
    <property type="project" value="UniProtKB-SubCell"/>
</dbReference>
<sequence length="210" mass="22628">PFLLLPIIVLGGIYTGFFTPTEAATVACFLAIILGAGVYRGFTWQNFWSAVVSAAKVGGVIYILLSGVQLFSFVIHRSGLATAVTDFMIGGGFTPFTFIIVMMAIYIILGFVIPPLATMVALVPLVLPAAEAFGINLYWFGCLWTIANVVGTLTPPFAFAIFVSVRILGVPFHEIVRGIIPLFPVVLGTLILVIFVPEVALWLPNTMRMA</sequence>
<feature type="non-terminal residue" evidence="9">
    <location>
        <position position="210"/>
    </location>
</feature>
<dbReference type="InterPro" id="IPR010656">
    <property type="entry name" value="DctM"/>
</dbReference>
<evidence type="ECO:0000259" key="8">
    <source>
        <dbReference type="Pfam" id="PF06808"/>
    </source>
</evidence>
<dbReference type="PANTHER" id="PTHR33362">
    <property type="entry name" value="SIALIC ACID TRAP TRANSPORTER PERMEASE PROTEIN SIAT-RELATED"/>
    <property type="match status" value="1"/>
</dbReference>
<dbReference type="AlphaFoldDB" id="X1GNT8"/>
<keyword evidence="3" id="KW-0997">Cell inner membrane</keyword>
<feature type="transmembrane region" description="Helical" evidence="7">
    <location>
        <begin position="146"/>
        <end position="168"/>
    </location>
</feature>
<evidence type="ECO:0000256" key="1">
    <source>
        <dbReference type="ARBA" id="ARBA00004429"/>
    </source>
</evidence>
<evidence type="ECO:0000313" key="9">
    <source>
        <dbReference type="EMBL" id="GAH34678.1"/>
    </source>
</evidence>
<evidence type="ECO:0000256" key="5">
    <source>
        <dbReference type="ARBA" id="ARBA00022989"/>
    </source>
</evidence>
<feature type="transmembrane region" description="Helical" evidence="7">
    <location>
        <begin position="54"/>
        <end position="75"/>
    </location>
</feature>